<organism evidence="1 2">
    <name type="scientific">Candidatus Sulfotelmatobacter kueseliae</name>
    <dbReference type="NCBI Taxonomy" id="2042962"/>
    <lineage>
        <taxon>Bacteria</taxon>
        <taxon>Pseudomonadati</taxon>
        <taxon>Acidobacteriota</taxon>
        <taxon>Terriglobia</taxon>
        <taxon>Terriglobales</taxon>
        <taxon>Candidatus Korobacteraceae</taxon>
        <taxon>Candidatus Sulfotelmatobacter</taxon>
    </lineage>
</organism>
<evidence type="ECO:0000313" key="2">
    <source>
        <dbReference type="Proteomes" id="UP000238701"/>
    </source>
</evidence>
<protein>
    <submittedName>
        <fullName evidence="1">Uncharacterized protein</fullName>
    </submittedName>
</protein>
<dbReference type="AlphaFoldDB" id="A0A2U3KN52"/>
<dbReference type="Proteomes" id="UP000238701">
    <property type="component" value="Unassembled WGS sequence"/>
</dbReference>
<proteinExistence type="predicted"/>
<reference evidence="2" key="1">
    <citation type="submission" date="2018-02" db="EMBL/GenBank/DDBJ databases">
        <authorList>
            <person name="Hausmann B."/>
        </authorList>
    </citation>
    <scope>NUCLEOTIDE SEQUENCE [LARGE SCALE GENOMIC DNA]</scope>
    <source>
        <strain evidence="2">Peat soil MAG SbA1</strain>
    </source>
</reference>
<accession>A0A2U3KN52</accession>
<evidence type="ECO:0000313" key="1">
    <source>
        <dbReference type="EMBL" id="SPF40997.1"/>
    </source>
</evidence>
<name>A0A2U3KN52_9BACT</name>
<sequence>MQTSLAEAWEQIHVLLEKVDELDLQQTATLIALAKTAPSFALEYERAYKAIAGHEKNSENELPPNVRELFHRLRNRLT</sequence>
<dbReference type="EMBL" id="OMOD01000127">
    <property type="protein sequence ID" value="SPF40997.1"/>
    <property type="molecule type" value="Genomic_DNA"/>
</dbReference>
<gene>
    <name evidence="1" type="ORF">SBA1_340038</name>
</gene>